<dbReference type="PANTHER" id="PTHR34613:SF1">
    <property type="entry name" value="SLL6017 PROTEIN"/>
    <property type="match status" value="1"/>
</dbReference>
<reference evidence="1 2" key="1">
    <citation type="submission" date="2019-03" db="EMBL/GenBank/DDBJ databases">
        <title>Genomic Encyclopedia of Type Strains, Phase IV (KMG-IV): sequencing the most valuable type-strain genomes for metagenomic binning, comparative biology and taxonomic classification.</title>
        <authorList>
            <person name="Goeker M."/>
        </authorList>
    </citation>
    <scope>NUCLEOTIDE SEQUENCE [LARGE SCALE GENOMIC DNA]</scope>
    <source>
        <strain evidence="1 2">DSM 46770</strain>
    </source>
</reference>
<evidence type="ECO:0000313" key="2">
    <source>
        <dbReference type="Proteomes" id="UP000295281"/>
    </source>
</evidence>
<dbReference type="Proteomes" id="UP000295281">
    <property type="component" value="Unassembled WGS sequence"/>
</dbReference>
<dbReference type="EMBL" id="SNYN01000021">
    <property type="protein sequence ID" value="TDQ47570.1"/>
    <property type="molecule type" value="Genomic_DNA"/>
</dbReference>
<dbReference type="PANTHER" id="PTHR34613">
    <property type="entry name" value="SLL0800 PROTEIN"/>
    <property type="match status" value="1"/>
</dbReference>
<protein>
    <submittedName>
        <fullName evidence="1">Uncharacterized protein</fullName>
    </submittedName>
</protein>
<sequence length="282" mass="30919">MPTKEHEFPIQLFRDSPALAALLLNRAFGLDVPSYTEARLESGDLTDCFPTEYRADAVVSLNADGLVLAVVVEVQRGRDRRKRLSWPVYLATLRARLDCPAVLLVLCPDDATAAWCAAPIDMGHPGWVLAPLVAGPERLPVLASVEQGAREPELAVLSAIAHGGDTTVIDTFVDAMGGIEDIEQAQRYVDHVMAVLPEAARNHLEKLMATETHKYQSEFARRRMAEGEVKGEARSILKFLAARGVEVADEERERILGCAAPEVLDEWLRRAVTARTAAELFG</sequence>
<comment type="caution">
    <text evidence="1">The sequence shown here is derived from an EMBL/GenBank/DDBJ whole genome shotgun (WGS) entry which is preliminary data.</text>
</comment>
<name>A0A4R6UKQ5_9ACTN</name>
<keyword evidence="2" id="KW-1185">Reference proteome</keyword>
<organism evidence="1 2">
    <name type="scientific">Actinorugispora endophytica</name>
    <dbReference type="NCBI Taxonomy" id="1605990"/>
    <lineage>
        <taxon>Bacteria</taxon>
        <taxon>Bacillati</taxon>
        <taxon>Actinomycetota</taxon>
        <taxon>Actinomycetes</taxon>
        <taxon>Streptosporangiales</taxon>
        <taxon>Nocardiopsidaceae</taxon>
        <taxon>Actinorugispora</taxon>
    </lineage>
</organism>
<dbReference type="AlphaFoldDB" id="A0A4R6UKQ5"/>
<evidence type="ECO:0000313" key="1">
    <source>
        <dbReference type="EMBL" id="TDQ47570.1"/>
    </source>
</evidence>
<dbReference type="RefSeq" id="WP_133742926.1">
    <property type="nucleotide sequence ID" value="NZ_SNYN01000021.1"/>
</dbReference>
<accession>A0A4R6UKQ5</accession>
<gene>
    <name evidence="1" type="ORF">EV190_12138</name>
</gene>
<dbReference type="OrthoDB" id="3207839at2"/>
<proteinExistence type="predicted"/>